<dbReference type="Proteomes" id="UP000823775">
    <property type="component" value="Unassembled WGS sequence"/>
</dbReference>
<keyword evidence="2" id="KW-1185">Reference proteome</keyword>
<evidence type="ECO:0008006" key="3">
    <source>
        <dbReference type="Google" id="ProtNLM"/>
    </source>
</evidence>
<evidence type="ECO:0000313" key="2">
    <source>
        <dbReference type="Proteomes" id="UP000823775"/>
    </source>
</evidence>
<evidence type="ECO:0000313" key="1">
    <source>
        <dbReference type="EMBL" id="MCE3050757.1"/>
    </source>
</evidence>
<protein>
    <recommendedName>
        <fullName evidence="3">Pectinesterase</fullName>
    </recommendedName>
</protein>
<reference evidence="1 2" key="1">
    <citation type="journal article" date="2021" name="BMC Genomics">
        <title>Datura genome reveals duplications of psychoactive alkaloid biosynthetic genes and high mutation rate following tissue culture.</title>
        <authorList>
            <person name="Rajewski A."/>
            <person name="Carter-House D."/>
            <person name="Stajich J."/>
            <person name="Litt A."/>
        </authorList>
    </citation>
    <scope>NUCLEOTIDE SEQUENCE [LARGE SCALE GENOMIC DNA]</scope>
    <source>
        <strain evidence="1">AR-01</strain>
    </source>
</reference>
<proteinExistence type="predicted"/>
<dbReference type="EMBL" id="JACEIK010007887">
    <property type="protein sequence ID" value="MCE3050757.1"/>
    <property type="molecule type" value="Genomic_DNA"/>
</dbReference>
<sequence>MVSESKVYHRKARSSLKLVKQIINLGERMLVLYGGLVQLRYTTEIGPVATNFTVYGCCNKHPIETTGRYYNFGCYDTIMSGTAIATARCNHWVRVSIAMVSTTDYHAKRVIYGNTF</sequence>
<gene>
    <name evidence="1" type="ORF">HAX54_048026</name>
</gene>
<comment type="caution">
    <text evidence="1">The sequence shown here is derived from an EMBL/GenBank/DDBJ whole genome shotgun (WGS) entry which is preliminary data.</text>
</comment>
<name>A0ABS8WL01_DATST</name>
<organism evidence="1 2">
    <name type="scientific">Datura stramonium</name>
    <name type="common">Jimsonweed</name>
    <name type="synonym">Common thornapple</name>
    <dbReference type="NCBI Taxonomy" id="4076"/>
    <lineage>
        <taxon>Eukaryota</taxon>
        <taxon>Viridiplantae</taxon>
        <taxon>Streptophyta</taxon>
        <taxon>Embryophyta</taxon>
        <taxon>Tracheophyta</taxon>
        <taxon>Spermatophyta</taxon>
        <taxon>Magnoliopsida</taxon>
        <taxon>eudicotyledons</taxon>
        <taxon>Gunneridae</taxon>
        <taxon>Pentapetalae</taxon>
        <taxon>asterids</taxon>
        <taxon>lamiids</taxon>
        <taxon>Solanales</taxon>
        <taxon>Solanaceae</taxon>
        <taxon>Solanoideae</taxon>
        <taxon>Datureae</taxon>
        <taxon>Datura</taxon>
    </lineage>
</organism>
<accession>A0ABS8WL01</accession>